<organism evidence="12 13">
    <name type="scientific">Streptomyces nymphaeiformis</name>
    <dbReference type="NCBI Taxonomy" id="2663842"/>
    <lineage>
        <taxon>Bacteria</taxon>
        <taxon>Bacillati</taxon>
        <taxon>Actinomycetota</taxon>
        <taxon>Actinomycetes</taxon>
        <taxon>Kitasatosporales</taxon>
        <taxon>Streptomycetaceae</taxon>
        <taxon>Streptomyces</taxon>
    </lineage>
</organism>
<dbReference type="EC" id="2.7.1.180" evidence="2"/>
<evidence type="ECO:0000256" key="6">
    <source>
        <dbReference type="ARBA" id="ARBA00022723"/>
    </source>
</evidence>
<keyword evidence="12" id="KW-0449">Lipoprotein</keyword>
<keyword evidence="6" id="KW-0479">Metal-binding</keyword>
<dbReference type="PROSITE" id="PS50206">
    <property type="entry name" value="RHODANESE_3"/>
    <property type="match status" value="1"/>
</dbReference>
<dbReference type="RefSeq" id="WP_184930421.1">
    <property type="nucleotide sequence ID" value="NZ_JACHJY010000002.1"/>
</dbReference>
<comment type="caution">
    <text evidence="12">The sequence shown here is derived from an EMBL/GenBank/DDBJ whole genome shotgun (WGS) entry which is preliminary data.</text>
</comment>
<dbReference type="Pfam" id="PF02424">
    <property type="entry name" value="ApbE"/>
    <property type="match status" value="2"/>
</dbReference>
<evidence type="ECO:0000256" key="7">
    <source>
        <dbReference type="ARBA" id="ARBA00022827"/>
    </source>
</evidence>
<evidence type="ECO:0000259" key="11">
    <source>
        <dbReference type="PROSITE" id="PS50206"/>
    </source>
</evidence>
<dbReference type="InterPro" id="IPR001763">
    <property type="entry name" value="Rhodanese-like_dom"/>
</dbReference>
<dbReference type="PANTHER" id="PTHR30040">
    <property type="entry name" value="THIAMINE BIOSYNTHESIS LIPOPROTEIN APBE"/>
    <property type="match status" value="1"/>
</dbReference>
<evidence type="ECO:0000256" key="2">
    <source>
        <dbReference type="ARBA" id="ARBA00011955"/>
    </source>
</evidence>
<dbReference type="Proteomes" id="UP000582643">
    <property type="component" value="Unassembled WGS sequence"/>
</dbReference>
<dbReference type="AlphaFoldDB" id="A0A7W7TWT1"/>
<dbReference type="PANTHER" id="PTHR30040:SF2">
    <property type="entry name" value="FAD:PROTEIN FMN TRANSFERASE"/>
    <property type="match status" value="1"/>
</dbReference>
<evidence type="ECO:0000256" key="5">
    <source>
        <dbReference type="ARBA" id="ARBA00022679"/>
    </source>
</evidence>
<dbReference type="SUPFAM" id="SSF143631">
    <property type="entry name" value="ApbE-like"/>
    <property type="match status" value="1"/>
</dbReference>
<dbReference type="GO" id="GO:0046872">
    <property type="term" value="F:metal ion binding"/>
    <property type="evidence" value="ECO:0007669"/>
    <property type="project" value="UniProtKB-KW"/>
</dbReference>
<comment type="cofactor">
    <cofactor evidence="1">
        <name>Mg(2+)</name>
        <dbReference type="ChEBI" id="CHEBI:18420"/>
    </cofactor>
</comment>
<evidence type="ECO:0000256" key="3">
    <source>
        <dbReference type="ARBA" id="ARBA00016337"/>
    </source>
</evidence>
<evidence type="ECO:0000313" key="13">
    <source>
        <dbReference type="Proteomes" id="UP000582643"/>
    </source>
</evidence>
<evidence type="ECO:0000256" key="8">
    <source>
        <dbReference type="ARBA" id="ARBA00022842"/>
    </source>
</evidence>
<evidence type="ECO:0000256" key="10">
    <source>
        <dbReference type="ARBA" id="ARBA00048540"/>
    </source>
</evidence>
<keyword evidence="5" id="KW-0808">Transferase</keyword>
<evidence type="ECO:0000256" key="4">
    <source>
        <dbReference type="ARBA" id="ARBA00022630"/>
    </source>
</evidence>
<dbReference type="InterPro" id="IPR003374">
    <property type="entry name" value="ApbE-like_sf"/>
</dbReference>
<evidence type="ECO:0000256" key="9">
    <source>
        <dbReference type="ARBA" id="ARBA00031306"/>
    </source>
</evidence>
<keyword evidence="8" id="KW-0460">Magnesium</keyword>
<feature type="domain" description="Rhodanese" evidence="11">
    <location>
        <begin position="113"/>
        <end position="150"/>
    </location>
</feature>
<dbReference type="GO" id="GO:0016740">
    <property type="term" value="F:transferase activity"/>
    <property type="evidence" value="ECO:0007669"/>
    <property type="project" value="UniProtKB-KW"/>
</dbReference>
<dbReference type="InterPro" id="IPR024932">
    <property type="entry name" value="ApbE"/>
</dbReference>
<name>A0A7W7TWT1_9ACTN</name>
<sequence length="285" mass="29883">MGDRAGAGGLPWRHAEPVMGTVVSFVLRHRPTPVLRAALADAVALLHEADRVYSPFLPDSAVSRLRRGEPGRADAPSEVRRVLELCERAHSRTRGAFDAWADGRPDPCGLVKGWAAERAWRVLREAGATDVCVNAGGDVRVGGAPGPAGVWRTGIADPRRPGRLLAVVAGRDHAVATSGTAERGAHIVDPRTPAPATGLLAATVTGPELLWADVYATAAMVLGAAEAHRWIVSKPGYALLAVAADGEARQSRAGAESSHPQAWMIADAIPIASPSDKHPQWPGTP</sequence>
<keyword evidence="13" id="KW-1185">Reference proteome</keyword>
<proteinExistence type="predicted"/>
<accession>A0A7W7TWT1</accession>
<dbReference type="Gene3D" id="3.10.520.10">
    <property type="entry name" value="ApbE-like domains"/>
    <property type="match status" value="2"/>
</dbReference>
<evidence type="ECO:0000256" key="1">
    <source>
        <dbReference type="ARBA" id="ARBA00001946"/>
    </source>
</evidence>
<gene>
    <name evidence="12" type="ORF">GGE06_001708</name>
</gene>
<keyword evidence="4" id="KW-0285">Flavoprotein</keyword>
<comment type="catalytic activity">
    <reaction evidence="10">
        <text>L-threonyl-[protein] + FAD = FMN-L-threonyl-[protein] + AMP + H(+)</text>
        <dbReference type="Rhea" id="RHEA:36847"/>
        <dbReference type="Rhea" id="RHEA-COMP:11060"/>
        <dbReference type="Rhea" id="RHEA-COMP:11061"/>
        <dbReference type="ChEBI" id="CHEBI:15378"/>
        <dbReference type="ChEBI" id="CHEBI:30013"/>
        <dbReference type="ChEBI" id="CHEBI:57692"/>
        <dbReference type="ChEBI" id="CHEBI:74257"/>
        <dbReference type="ChEBI" id="CHEBI:456215"/>
        <dbReference type="EC" id="2.7.1.180"/>
    </reaction>
</comment>
<keyword evidence="7" id="KW-0274">FAD</keyword>
<protein>
    <recommendedName>
        <fullName evidence="3">FAD:protein FMN transferase</fullName>
        <ecNumber evidence="2">2.7.1.180</ecNumber>
    </recommendedName>
    <alternativeName>
        <fullName evidence="9">Flavin transferase</fullName>
    </alternativeName>
</protein>
<dbReference type="EMBL" id="JACHJY010000002">
    <property type="protein sequence ID" value="MBB4980800.1"/>
    <property type="molecule type" value="Genomic_DNA"/>
</dbReference>
<evidence type="ECO:0000313" key="12">
    <source>
        <dbReference type="EMBL" id="MBB4980800.1"/>
    </source>
</evidence>
<reference evidence="12 13" key="1">
    <citation type="submission" date="2020-08" db="EMBL/GenBank/DDBJ databases">
        <title>Genomic Encyclopedia of Type Strains, Phase III (KMG-III): the genomes of soil and plant-associated and newly described type strains.</title>
        <authorList>
            <person name="Whitman W."/>
        </authorList>
    </citation>
    <scope>NUCLEOTIDE SEQUENCE [LARGE SCALE GENOMIC DNA]</scope>
    <source>
        <strain evidence="12 13">SFB5A</strain>
    </source>
</reference>